<feature type="compositionally biased region" description="Basic and acidic residues" evidence="1">
    <location>
        <begin position="47"/>
        <end position="64"/>
    </location>
</feature>
<name>A0ABT0ETE4_9PSED</name>
<protein>
    <submittedName>
        <fullName evidence="2">Uncharacterized protein</fullName>
    </submittedName>
</protein>
<evidence type="ECO:0000256" key="1">
    <source>
        <dbReference type="SAM" id="MobiDB-lite"/>
    </source>
</evidence>
<feature type="region of interest" description="Disordered" evidence="1">
    <location>
        <begin position="45"/>
        <end position="64"/>
    </location>
</feature>
<dbReference type="RefSeq" id="WP_247286755.1">
    <property type="nucleotide sequence ID" value="NZ_JAKNRW010000001.1"/>
</dbReference>
<keyword evidence="3" id="KW-1185">Reference proteome</keyword>
<evidence type="ECO:0000313" key="2">
    <source>
        <dbReference type="EMBL" id="MCK1789006.1"/>
    </source>
</evidence>
<gene>
    <name evidence="2" type="ORF">L9059_02140</name>
</gene>
<reference evidence="2 3" key="1">
    <citation type="submission" date="2022-02" db="EMBL/GenBank/DDBJ databases">
        <title>Comparative genomics of the first Antarctic Pseudomonas spp. capable of biotransforming 2,4,6-Trinitrotoluene.</title>
        <authorList>
            <person name="Cabrera M.A."/>
            <person name="Marquez S.L."/>
            <person name="Perez-Donoso J.M."/>
        </authorList>
    </citation>
    <scope>NUCLEOTIDE SEQUENCE [LARGE SCALE GENOMIC DNA]</scope>
    <source>
        <strain evidence="2 3">TNT19</strain>
    </source>
</reference>
<proteinExistence type="predicted"/>
<accession>A0ABT0ETE4</accession>
<evidence type="ECO:0000313" key="3">
    <source>
        <dbReference type="Proteomes" id="UP001299876"/>
    </source>
</evidence>
<sequence length="64" mass="7338">MTFNVDVFRREFRDLLERHNVSVGVNLEGDTHGLDQTFVVIESNGNGKEHELGPGRYVDQHDLK</sequence>
<organism evidence="2 3">
    <name type="scientific">Pseudomonas violetae</name>
    <dbReference type="NCBI Taxonomy" id="2915813"/>
    <lineage>
        <taxon>Bacteria</taxon>
        <taxon>Pseudomonadati</taxon>
        <taxon>Pseudomonadota</taxon>
        <taxon>Gammaproteobacteria</taxon>
        <taxon>Pseudomonadales</taxon>
        <taxon>Pseudomonadaceae</taxon>
        <taxon>Pseudomonas</taxon>
    </lineage>
</organism>
<dbReference type="EMBL" id="JAKNRW010000001">
    <property type="protein sequence ID" value="MCK1789006.1"/>
    <property type="molecule type" value="Genomic_DNA"/>
</dbReference>
<comment type="caution">
    <text evidence="2">The sequence shown here is derived from an EMBL/GenBank/DDBJ whole genome shotgun (WGS) entry which is preliminary data.</text>
</comment>
<dbReference type="Proteomes" id="UP001299876">
    <property type="component" value="Unassembled WGS sequence"/>
</dbReference>